<dbReference type="Proteomes" id="UP001167919">
    <property type="component" value="Unassembled WGS sequence"/>
</dbReference>
<accession>A0AAJ1RCH9</accession>
<reference evidence="2" key="1">
    <citation type="submission" date="2019-01" db="EMBL/GenBank/DDBJ databases">
        <title>Oenococcus sicerae UCMA17102.</title>
        <authorList>
            <person name="Cousin F.J."/>
            <person name="Le Guellec R."/>
            <person name="Cretenet M."/>
        </authorList>
    </citation>
    <scope>NUCLEOTIDE SEQUENCE</scope>
    <source>
        <strain evidence="2">UCMA17102</strain>
    </source>
</reference>
<proteinExistence type="predicted"/>
<evidence type="ECO:0000256" key="1">
    <source>
        <dbReference type="SAM" id="Phobius"/>
    </source>
</evidence>
<feature type="transmembrane region" description="Helical" evidence="1">
    <location>
        <begin position="42"/>
        <end position="58"/>
    </location>
</feature>
<keyword evidence="1" id="KW-0812">Transmembrane</keyword>
<organism evidence="2 3">
    <name type="scientific">Oenococcus sicerae</name>
    <dbReference type="NCBI Taxonomy" id="2203724"/>
    <lineage>
        <taxon>Bacteria</taxon>
        <taxon>Bacillati</taxon>
        <taxon>Bacillota</taxon>
        <taxon>Bacilli</taxon>
        <taxon>Lactobacillales</taxon>
        <taxon>Lactobacillaceae</taxon>
        <taxon>Oenococcus</taxon>
    </lineage>
</organism>
<protein>
    <submittedName>
        <fullName evidence="2">Uncharacterized protein</fullName>
    </submittedName>
</protein>
<dbReference type="RefSeq" id="WP_301711179.1">
    <property type="nucleotide sequence ID" value="NZ_SDWY01000003.1"/>
</dbReference>
<name>A0AAJ1RCH9_9LACO</name>
<keyword evidence="1" id="KW-0472">Membrane</keyword>
<gene>
    <name evidence="2" type="ORF">EVC35_05375</name>
</gene>
<comment type="caution">
    <text evidence="2">The sequence shown here is derived from an EMBL/GenBank/DDBJ whole genome shotgun (WGS) entry which is preliminary data.</text>
</comment>
<evidence type="ECO:0000313" key="3">
    <source>
        <dbReference type="Proteomes" id="UP001167919"/>
    </source>
</evidence>
<sequence length="65" mass="7809">MFQKYSQFYEKHPYVCMIVSIVIASIIGMLVEFLLYRDFVGIGFYTILILSILQILRLRRNHHEK</sequence>
<dbReference type="EMBL" id="SDWY01000003">
    <property type="protein sequence ID" value="MDN6900435.1"/>
    <property type="molecule type" value="Genomic_DNA"/>
</dbReference>
<keyword evidence="1" id="KW-1133">Transmembrane helix</keyword>
<feature type="transmembrane region" description="Helical" evidence="1">
    <location>
        <begin position="12"/>
        <end position="36"/>
    </location>
</feature>
<dbReference type="AlphaFoldDB" id="A0AAJ1RCH9"/>
<evidence type="ECO:0000313" key="2">
    <source>
        <dbReference type="EMBL" id="MDN6900435.1"/>
    </source>
</evidence>